<proteinExistence type="predicted"/>
<accession>A0A840WKR7</accession>
<name>A0A840WKR7_9ACTN</name>
<evidence type="ECO:0000313" key="2">
    <source>
        <dbReference type="Proteomes" id="UP000579647"/>
    </source>
</evidence>
<protein>
    <submittedName>
        <fullName evidence="1">Uncharacterized protein</fullName>
    </submittedName>
</protein>
<gene>
    <name evidence="1" type="ORF">HNR07_003363</name>
</gene>
<comment type="caution">
    <text evidence="1">The sequence shown here is derived from an EMBL/GenBank/DDBJ whole genome shotgun (WGS) entry which is preliminary data.</text>
</comment>
<reference evidence="1 2" key="1">
    <citation type="submission" date="2020-08" db="EMBL/GenBank/DDBJ databases">
        <title>Sequencing the genomes of 1000 actinobacteria strains.</title>
        <authorList>
            <person name="Klenk H.-P."/>
        </authorList>
    </citation>
    <scope>NUCLEOTIDE SEQUENCE [LARGE SCALE GENOMIC DNA]</scope>
    <source>
        <strain evidence="1 2">DSM 44598</strain>
    </source>
</reference>
<dbReference type="EMBL" id="JACHDO010000001">
    <property type="protein sequence ID" value="MBB5492226.1"/>
    <property type="molecule type" value="Genomic_DNA"/>
</dbReference>
<sequence>MAWDVRDDHDQYGLARQLQQRHRSRWLVMWGPGSRAYFAFYRGQAHVFPLSAPTGQQLHRQILRTEAALASPAPTGWNCPDPCCSWTLTQPAFHHCPQRPT</sequence>
<organism evidence="1 2">
    <name type="scientific">Nocardiopsis metallicus</name>
    <dbReference type="NCBI Taxonomy" id="179819"/>
    <lineage>
        <taxon>Bacteria</taxon>
        <taxon>Bacillati</taxon>
        <taxon>Actinomycetota</taxon>
        <taxon>Actinomycetes</taxon>
        <taxon>Streptosporangiales</taxon>
        <taxon>Nocardiopsidaceae</taxon>
        <taxon>Nocardiopsis</taxon>
    </lineage>
</organism>
<dbReference type="AlphaFoldDB" id="A0A840WKR7"/>
<dbReference type="Proteomes" id="UP000579647">
    <property type="component" value="Unassembled WGS sequence"/>
</dbReference>
<evidence type="ECO:0000313" key="1">
    <source>
        <dbReference type="EMBL" id="MBB5492226.1"/>
    </source>
</evidence>
<keyword evidence="2" id="KW-1185">Reference proteome</keyword>
<dbReference type="RefSeq" id="WP_184365739.1">
    <property type="nucleotide sequence ID" value="NZ_BAAAKM010000031.1"/>
</dbReference>